<proteinExistence type="predicted"/>
<evidence type="ECO:0000256" key="3">
    <source>
        <dbReference type="ARBA" id="ARBA00022452"/>
    </source>
</evidence>
<keyword evidence="5" id="KW-0812">Transmembrane</keyword>
<keyword evidence="8" id="KW-0798">TonB box</keyword>
<evidence type="ECO:0000256" key="11">
    <source>
        <dbReference type="SAM" id="SignalP"/>
    </source>
</evidence>
<dbReference type="GO" id="GO:0006826">
    <property type="term" value="P:iron ion transport"/>
    <property type="evidence" value="ECO:0007669"/>
    <property type="project" value="UniProtKB-KW"/>
</dbReference>
<evidence type="ECO:0000256" key="5">
    <source>
        <dbReference type="ARBA" id="ARBA00022692"/>
    </source>
</evidence>
<dbReference type="PANTHER" id="PTHR32552">
    <property type="entry name" value="FERRICHROME IRON RECEPTOR-RELATED"/>
    <property type="match status" value="1"/>
</dbReference>
<dbReference type="PANTHER" id="PTHR32552:SF81">
    <property type="entry name" value="TONB-DEPENDENT OUTER MEMBRANE RECEPTOR"/>
    <property type="match status" value="1"/>
</dbReference>
<dbReference type="EMBL" id="NOXT01000097">
    <property type="protein sequence ID" value="OYQ30891.1"/>
    <property type="molecule type" value="Genomic_DNA"/>
</dbReference>
<accession>A0A255YNW8</accession>
<dbReference type="OrthoDB" id="7455607at2"/>
<sequence length="694" mass="72803">MMRRPAWLATALLLPALPAAAQGLPDDNPVWGIAAQPKLRGWLADRAAQDATASLWWLDPDARDAGGPGTIADAVRAAPGWMALAAPGNGSLAIVTQHGRARPLVSINGMALPGQAALLPALGDADLLLADGPGGGAAAGSLAQDLRRPEARLAGAGEFAAGGFGSRRLVGRLDVPLATGVRLGIGGQLQHDLGWLHNVRTGERLNRGQRAGLSALADIDLAPGLRWALSASYHRSQAGNLPASACDPRQPGRCDGRFTASPATTRLAFDAPGLWGPISADLARLHLGQRTDLQLYGSDLAWESGRFSLALHNGFARQTGRQALDLAGQGLVARSNLTGQQHRLALAVDFNILRLGLEAGVEDRRETRLAADSLAGMVLADRRISQQQSDRYVEGRASWQASGRLELAGALRLTDTALTLDVTDQRGGCAPCLAAPGGQRQTAQLLTGDVSAGFALGEALLFVRSARTARLPGWNLLARNGAGLAALPRETGWHHEAGVKGDLFGNHLRINAAAFIDRTRSPVSPLLGLDPLAVVDPGTAVMRNHGLDLWASARPLRQLELAGSLALQQARWQGAAPAGGPPRPLHAPDVSAGLSAAWHQRLAGAGADLVPRVTARWRSAMQVAAAGLLQAPGGLAPAGWQIDAALQLDISEGGWLVSLECENCLDQLMVDGAVAGGATLNRPRWWQLRFLRRF</sequence>
<evidence type="ECO:0000313" key="13">
    <source>
        <dbReference type="Proteomes" id="UP000216991"/>
    </source>
</evidence>
<dbReference type="InterPro" id="IPR036942">
    <property type="entry name" value="Beta-barrel_TonB_sf"/>
</dbReference>
<evidence type="ECO:0000256" key="1">
    <source>
        <dbReference type="ARBA" id="ARBA00004571"/>
    </source>
</evidence>
<dbReference type="Proteomes" id="UP000216991">
    <property type="component" value="Unassembled WGS sequence"/>
</dbReference>
<keyword evidence="11" id="KW-0732">Signal</keyword>
<dbReference type="Gene3D" id="2.40.170.20">
    <property type="entry name" value="TonB-dependent receptor, beta-barrel domain"/>
    <property type="match status" value="1"/>
</dbReference>
<evidence type="ECO:0000256" key="6">
    <source>
        <dbReference type="ARBA" id="ARBA00023004"/>
    </source>
</evidence>
<keyword evidence="4" id="KW-0410">Iron transport</keyword>
<keyword evidence="7" id="KW-0406">Ion transport</keyword>
<keyword evidence="6" id="KW-0408">Iron</keyword>
<dbReference type="GO" id="GO:0009279">
    <property type="term" value="C:cell outer membrane"/>
    <property type="evidence" value="ECO:0007669"/>
    <property type="project" value="UniProtKB-SubCell"/>
</dbReference>
<dbReference type="SUPFAM" id="SSF56935">
    <property type="entry name" value="Porins"/>
    <property type="match status" value="1"/>
</dbReference>
<protein>
    <recommendedName>
        <fullName evidence="14">TonB-dependent receptor-like beta-barrel domain-containing protein</fullName>
    </recommendedName>
</protein>
<evidence type="ECO:0000256" key="7">
    <source>
        <dbReference type="ARBA" id="ARBA00023065"/>
    </source>
</evidence>
<gene>
    <name evidence="12" type="ORF">CHU93_06010</name>
</gene>
<keyword evidence="9" id="KW-0472">Membrane</keyword>
<keyword evidence="2" id="KW-0813">Transport</keyword>
<dbReference type="InterPro" id="IPR039426">
    <property type="entry name" value="TonB-dep_rcpt-like"/>
</dbReference>
<keyword evidence="3" id="KW-1134">Transmembrane beta strand</keyword>
<evidence type="ECO:0000256" key="2">
    <source>
        <dbReference type="ARBA" id="ARBA00022448"/>
    </source>
</evidence>
<feature type="signal peptide" evidence="11">
    <location>
        <begin position="1"/>
        <end position="21"/>
    </location>
</feature>
<evidence type="ECO:0000256" key="8">
    <source>
        <dbReference type="ARBA" id="ARBA00023077"/>
    </source>
</evidence>
<evidence type="ECO:0008006" key="14">
    <source>
        <dbReference type="Google" id="ProtNLM"/>
    </source>
</evidence>
<comment type="caution">
    <text evidence="12">The sequence shown here is derived from an EMBL/GenBank/DDBJ whole genome shotgun (WGS) entry which is preliminary data.</text>
</comment>
<comment type="subcellular location">
    <subcellularLocation>
        <location evidence="1">Cell outer membrane</location>
        <topology evidence="1">Multi-pass membrane protein</topology>
    </subcellularLocation>
</comment>
<evidence type="ECO:0000256" key="9">
    <source>
        <dbReference type="ARBA" id="ARBA00023136"/>
    </source>
</evidence>
<evidence type="ECO:0000313" key="12">
    <source>
        <dbReference type="EMBL" id="OYQ30891.1"/>
    </source>
</evidence>
<keyword evidence="10" id="KW-0998">Cell outer membrane</keyword>
<organism evidence="12 13">
    <name type="scientific">Sandarakinorhabdus cyanobacteriorum</name>
    <dbReference type="NCBI Taxonomy" id="1981098"/>
    <lineage>
        <taxon>Bacteria</taxon>
        <taxon>Pseudomonadati</taxon>
        <taxon>Pseudomonadota</taxon>
        <taxon>Alphaproteobacteria</taxon>
        <taxon>Sphingomonadales</taxon>
        <taxon>Sphingosinicellaceae</taxon>
        <taxon>Sandarakinorhabdus</taxon>
    </lineage>
</organism>
<evidence type="ECO:0000256" key="10">
    <source>
        <dbReference type="ARBA" id="ARBA00023237"/>
    </source>
</evidence>
<reference evidence="12 13" key="1">
    <citation type="submission" date="2017-07" db="EMBL/GenBank/DDBJ databases">
        <title>Sandarakinorhabdus cyanobacteriorum sp. nov., a novel bacterium isolated from cyanobacterial aggregates in a eutrophic lake.</title>
        <authorList>
            <person name="Cai H."/>
        </authorList>
    </citation>
    <scope>NUCLEOTIDE SEQUENCE [LARGE SCALE GENOMIC DNA]</scope>
    <source>
        <strain evidence="12 13">TH057</strain>
    </source>
</reference>
<name>A0A255YNW8_9SPHN</name>
<keyword evidence="13" id="KW-1185">Reference proteome</keyword>
<evidence type="ECO:0000256" key="4">
    <source>
        <dbReference type="ARBA" id="ARBA00022496"/>
    </source>
</evidence>
<dbReference type="AlphaFoldDB" id="A0A255YNW8"/>
<feature type="chain" id="PRO_5012536034" description="TonB-dependent receptor-like beta-barrel domain-containing protein" evidence="11">
    <location>
        <begin position="22"/>
        <end position="694"/>
    </location>
</feature>